<feature type="compositionally biased region" description="Pro residues" evidence="1">
    <location>
        <begin position="792"/>
        <end position="803"/>
    </location>
</feature>
<keyword evidence="4" id="KW-1185">Reference proteome</keyword>
<dbReference type="SUPFAM" id="SSF50104">
    <property type="entry name" value="Translation proteins SH3-like domain"/>
    <property type="match status" value="1"/>
</dbReference>
<dbReference type="EMBL" id="JABBWK010000032">
    <property type="protein sequence ID" value="KAG1899508.1"/>
    <property type="molecule type" value="Genomic_DNA"/>
</dbReference>
<feature type="domain" description="KOW" evidence="2">
    <location>
        <begin position="654"/>
        <end position="681"/>
    </location>
</feature>
<evidence type="ECO:0000259" key="2">
    <source>
        <dbReference type="SMART" id="SM00739"/>
    </source>
</evidence>
<dbReference type="Gene3D" id="2.30.30.30">
    <property type="match status" value="1"/>
</dbReference>
<feature type="compositionally biased region" description="Polar residues" evidence="1">
    <location>
        <begin position="841"/>
        <end position="851"/>
    </location>
</feature>
<feature type="domain" description="KOW" evidence="2">
    <location>
        <begin position="958"/>
        <end position="985"/>
    </location>
</feature>
<feature type="compositionally biased region" description="Basic and acidic residues" evidence="1">
    <location>
        <begin position="21"/>
        <end position="34"/>
    </location>
</feature>
<dbReference type="RefSeq" id="XP_041225084.1">
    <property type="nucleotide sequence ID" value="XM_041367195.1"/>
</dbReference>
<feature type="compositionally biased region" description="Acidic residues" evidence="1">
    <location>
        <begin position="162"/>
        <end position="181"/>
    </location>
</feature>
<feature type="domain" description="KOW" evidence="2">
    <location>
        <begin position="581"/>
        <end position="608"/>
    </location>
</feature>
<feature type="domain" description="KOW" evidence="2">
    <location>
        <begin position="452"/>
        <end position="479"/>
    </location>
</feature>
<protein>
    <recommendedName>
        <fullName evidence="2">KOW domain-containing protein</fullName>
    </recommendedName>
</protein>
<dbReference type="Proteomes" id="UP001195769">
    <property type="component" value="Unassembled WGS sequence"/>
</dbReference>
<feature type="region of interest" description="Disordered" evidence="1">
    <location>
        <begin position="1"/>
        <end position="34"/>
    </location>
</feature>
<name>A0AAD4E704_9AGAM</name>
<feature type="compositionally biased region" description="Basic residues" evidence="1">
    <location>
        <begin position="138"/>
        <end position="150"/>
    </location>
</feature>
<feature type="compositionally biased region" description="Polar residues" evidence="1">
    <location>
        <begin position="804"/>
        <end position="813"/>
    </location>
</feature>
<comment type="caution">
    <text evidence="3">The sequence shown here is derived from an EMBL/GenBank/DDBJ whole genome shotgun (WGS) entry which is preliminary data.</text>
</comment>
<evidence type="ECO:0000313" key="4">
    <source>
        <dbReference type="Proteomes" id="UP001195769"/>
    </source>
</evidence>
<dbReference type="InterPro" id="IPR008991">
    <property type="entry name" value="Translation_prot_SH3-like_sf"/>
</dbReference>
<feature type="region of interest" description="Disordered" evidence="1">
    <location>
        <begin position="109"/>
        <end position="202"/>
    </location>
</feature>
<feature type="region of interest" description="Disordered" evidence="1">
    <location>
        <begin position="791"/>
        <end position="813"/>
    </location>
</feature>
<evidence type="ECO:0000256" key="1">
    <source>
        <dbReference type="SAM" id="MobiDB-lite"/>
    </source>
</evidence>
<gene>
    <name evidence="3" type="ORF">F5891DRAFT_1189644</name>
</gene>
<accession>A0AAD4E704</accession>
<dbReference type="GeneID" id="64661493"/>
<feature type="domain" description="KOW" evidence="2">
    <location>
        <begin position="507"/>
        <end position="534"/>
    </location>
</feature>
<dbReference type="SMART" id="SM00739">
    <property type="entry name" value="KOW"/>
    <property type="match status" value="5"/>
</dbReference>
<dbReference type="InterPro" id="IPR005824">
    <property type="entry name" value="KOW"/>
</dbReference>
<dbReference type="AlphaFoldDB" id="A0AAD4E704"/>
<sequence>MSQPNMKRTLAPASSDSDDEPNPKRVRSEGKSPLEDEGAWRILFQYLTTEMTYPQMEEDFISYLGDRYCADDWKDARDALFSADDLNDNATPLANLQVLYTKHVPQASLSNRAGPPEDSQVIVSAPRTLGRLSDTRKSHTSRRSRQRPKPKNPFIDAKADEGSSDDDDDDDEEEEEEEGGEEGSRSQVRSPKVTSLPGPSGKQTFLSAVDNIFNEVNTLKSSDRRLKVPYRAAWCPGTIESKMYLLHVHRTATDYITAQLRSKGLPVTVLAWIPGQIYMVSDSPKTIASFLLTAHKQSVREYLRISDEERQEVERARPKLPNPGWVRIIQRGKYKGDIAYIYDSKQADDFVVVLIPPRSFPYPVSEKSAAALLDRCRLPANGAVSDITHHGEVIGYSFKGERYYMGLLLKRFHHSDLELVTTPHPDYIRLHLQSGWDTPFVKSIELAFSMQFLRVGDEVRVISGEICSEIGKVVSTDHGLGCVSVEFNFDIQHRTQVDFRLRDIERVFRLGDSVRVIAGVYLGLEGHIVQMSDNVFHICQEATKEEIEVSKHYLDRRPLKHVLQKQLSTQQLFEPPPETNTMEIGDYVEVLAGQYVEKHGNIAWFPPGEPPSVYVRVDDKIYSSGLMMIEVLLVWVQRIRIAQTIKYTKDKGYDVRPGDFVTVARGPEYQMTGVVQSVDLPTARLTLSSQTDGTLINVPIRFVVKIRNASLDTFKSVIGKEVFVIRSQHKGYRATLYNIGREDCSVALHGQKHILLKLPEVATSYGMRLNGTMLERHELVSFCEMRQKSYLKPPPRSVTPPPQKTASSHSLTCSNMLPSSALNNWTASSEDVDGAINQSLAVDSSTSSQTIPDPWTVDPQDNEDRQEKIQHHGPLPWLMKKEFASTLLSYHVVLKVSPSFMGGRLHKRFVSTACPDPFCGANGPAPENCVAAFCTSNGTGGAIQHYHIPAHDLSPAPPRKKNQQCLILDGEHRGAILTIAKCNVKKNTVEMFTNTSITTAPFKLVLVTLRFDQICLVEPMSPSI</sequence>
<feature type="region of interest" description="Disordered" evidence="1">
    <location>
        <begin position="841"/>
        <end position="873"/>
    </location>
</feature>
<dbReference type="InterPro" id="IPR014722">
    <property type="entry name" value="Rib_uL2_dom2"/>
</dbReference>
<organism evidence="3 4">
    <name type="scientific">Suillus fuscotomentosus</name>
    <dbReference type="NCBI Taxonomy" id="1912939"/>
    <lineage>
        <taxon>Eukaryota</taxon>
        <taxon>Fungi</taxon>
        <taxon>Dikarya</taxon>
        <taxon>Basidiomycota</taxon>
        <taxon>Agaricomycotina</taxon>
        <taxon>Agaricomycetes</taxon>
        <taxon>Agaricomycetidae</taxon>
        <taxon>Boletales</taxon>
        <taxon>Suillineae</taxon>
        <taxon>Suillaceae</taxon>
        <taxon>Suillus</taxon>
    </lineage>
</organism>
<reference evidence="3" key="1">
    <citation type="journal article" date="2020" name="New Phytol.">
        <title>Comparative genomics reveals dynamic genome evolution in host specialist ectomycorrhizal fungi.</title>
        <authorList>
            <person name="Lofgren L.A."/>
            <person name="Nguyen N.H."/>
            <person name="Vilgalys R."/>
            <person name="Ruytinx J."/>
            <person name="Liao H.L."/>
            <person name="Branco S."/>
            <person name="Kuo A."/>
            <person name="LaButti K."/>
            <person name="Lipzen A."/>
            <person name="Andreopoulos W."/>
            <person name="Pangilinan J."/>
            <person name="Riley R."/>
            <person name="Hundley H."/>
            <person name="Na H."/>
            <person name="Barry K."/>
            <person name="Grigoriev I.V."/>
            <person name="Stajich J.E."/>
            <person name="Kennedy P.G."/>
        </authorList>
    </citation>
    <scope>NUCLEOTIDE SEQUENCE</scope>
    <source>
        <strain evidence="3">FC203</strain>
    </source>
</reference>
<evidence type="ECO:0000313" key="3">
    <source>
        <dbReference type="EMBL" id="KAG1899508.1"/>
    </source>
</evidence>
<proteinExistence type="predicted"/>